<evidence type="ECO:0000259" key="2">
    <source>
        <dbReference type="Pfam" id="PF01764"/>
    </source>
</evidence>
<evidence type="ECO:0000313" key="3">
    <source>
        <dbReference type="Proteomes" id="UP000228380"/>
    </source>
</evidence>
<dbReference type="KEGG" id="pda:103698231"/>
<feature type="compositionally biased region" description="Acidic residues" evidence="1">
    <location>
        <begin position="108"/>
        <end position="118"/>
    </location>
</feature>
<dbReference type="GO" id="GO:0006629">
    <property type="term" value="P:lipid metabolic process"/>
    <property type="evidence" value="ECO:0007669"/>
    <property type="project" value="InterPro"/>
</dbReference>
<dbReference type="OrthoDB" id="438440at2759"/>
<accession>A0A8B7BJU3</accession>
<feature type="region of interest" description="Disordered" evidence="1">
    <location>
        <begin position="299"/>
        <end position="346"/>
    </location>
</feature>
<dbReference type="InterPro" id="IPR002921">
    <property type="entry name" value="Fungal_lipase-type"/>
</dbReference>
<protein>
    <submittedName>
        <fullName evidence="4">Phospholipase A1 PLIP1, chloroplastic isoform X1</fullName>
    </submittedName>
</protein>
<dbReference type="Gene3D" id="3.40.50.1820">
    <property type="entry name" value="alpha/beta hydrolase"/>
    <property type="match status" value="1"/>
</dbReference>
<dbReference type="InterPro" id="IPR043367">
    <property type="entry name" value="PLIP1/2/3"/>
</dbReference>
<dbReference type="GeneID" id="103698231"/>
<organism evidence="3 4">
    <name type="scientific">Phoenix dactylifera</name>
    <name type="common">Date palm</name>
    <dbReference type="NCBI Taxonomy" id="42345"/>
    <lineage>
        <taxon>Eukaryota</taxon>
        <taxon>Viridiplantae</taxon>
        <taxon>Streptophyta</taxon>
        <taxon>Embryophyta</taxon>
        <taxon>Tracheophyta</taxon>
        <taxon>Spermatophyta</taxon>
        <taxon>Magnoliopsida</taxon>
        <taxon>Liliopsida</taxon>
        <taxon>Arecaceae</taxon>
        <taxon>Coryphoideae</taxon>
        <taxon>Phoeniceae</taxon>
        <taxon>Phoenix</taxon>
    </lineage>
</organism>
<dbReference type="Pfam" id="PF01764">
    <property type="entry name" value="Lipase_3"/>
    <property type="match status" value="1"/>
</dbReference>
<feature type="region of interest" description="Disordered" evidence="1">
    <location>
        <begin position="245"/>
        <end position="268"/>
    </location>
</feature>
<evidence type="ECO:0000313" key="4">
    <source>
        <dbReference type="RefSeq" id="XP_008778442.2"/>
    </source>
</evidence>
<sequence>MPCTAAAAAIIHRGSPAASAVAKEHRRSRRDGIRRSGSGTDLVGMRRSRSEPQLRCSLSAPRPATAASAPAKLKTSRSVGLLSFIPNSIRSFLFDSEEAHGGTRLVDPDESSEEEVGSETEKRSNWVERIWELRNHWWDRKPREDEKAAGDGDGEETEEFCRASYDSGDEGGAGEERSEWDRESFARLLAPVPWTDAKLFSQLAFLCNIAYVIPEIKAEDLMKYHNLRYVTSSLEKKSEAAIKARLESDSTHPAPEPTGPCRRSGPGTQLPIRPSVAYEIAASAASYVHSRAKGLLSLGREPRVTNRGERFGEGPEEALSPKGTPGQEALGEGPAEEQSPKGSPGRVYKTNVAAYVARSTMTAVVAAEEEARQEAAEDLRSLHSSPCEWFVCDDPSTCTRCFVIQGSDSLASWQANLFFEPTKFEETEVQVHRGIYEAAKGIYEQFMPEIEEHLEHWGDRAKLRFTGHSLGGSLSLLVHLMLLSRGFVKPSTLLPVVTFGAPSVFCRGKRVLQALGLGEGEVRSVMMHRDIVPRAFSCGYPNHVAQVLKRLNKAFQSHPCLNNEKVLYSPLGQTYILQPDDKTSPPHPLLPPGAALYILDGKNAAEGGASTKATAAGALRAFLNSPHPLETLSDPAAYGSDGTILRDHDSSNYLKAMSGLVRQHTKSVVWRTRRQRFHQLWPLLTHHDPRMEKPGLLTQEVL</sequence>
<dbReference type="PANTHER" id="PTHR46483:SF1">
    <property type="entry name" value="PHOSPHOLIPASE A1 PLIP1, CHLOROPLASTIC"/>
    <property type="match status" value="1"/>
</dbReference>
<dbReference type="AlphaFoldDB" id="A0A8B7BJU3"/>
<feature type="region of interest" description="Disordered" evidence="1">
    <location>
        <begin position="17"/>
        <end position="71"/>
    </location>
</feature>
<name>A0A8B7BJU3_PHODC</name>
<evidence type="ECO:0000256" key="1">
    <source>
        <dbReference type="SAM" id="MobiDB-lite"/>
    </source>
</evidence>
<dbReference type="RefSeq" id="XP_008778442.2">
    <property type="nucleotide sequence ID" value="XM_008780220.4"/>
</dbReference>
<feature type="compositionally biased region" description="Low complexity" evidence="1">
    <location>
        <begin position="57"/>
        <end position="71"/>
    </location>
</feature>
<keyword evidence="3" id="KW-1185">Reference proteome</keyword>
<feature type="domain" description="Fungal lipase-type" evidence="2">
    <location>
        <begin position="402"/>
        <end position="538"/>
    </location>
</feature>
<dbReference type="InterPro" id="IPR029058">
    <property type="entry name" value="AB_hydrolase_fold"/>
</dbReference>
<gene>
    <name evidence="4" type="primary">LOC103698231</name>
</gene>
<reference evidence="4" key="1">
    <citation type="submission" date="2025-08" db="UniProtKB">
        <authorList>
            <consortium name="RefSeq"/>
        </authorList>
    </citation>
    <scope>IDENTIFICATION</scope>
    <source>
        <tissue evidence="4">Young leaves</tissue>
    </source>
</reference>
<dbReference type="Proteomes" id="UP000228380">
    <property type="component" value="Unplaced"/>
</dbReference>
<feature type="region of interest" description="Disordered" evidence="1">
    <location>
        <begin position="101"/>
        <end position="120"/>
    </location>
</feature>
<proteinExistence type="predicted"/>
<dbReference type="SUPFAM" id="SSF53474">
    <property type="entry name" value="alpha/beta-Hydrolases"/>
    <property type="match status" value="1"/>
</dbReference>
<dbReference type="GO" id="GO:0008970">
    <property type="term" value="F:phospholipase A1 activity"/>
    <property type="evidence" value="ECO:0007669"/>
    <property type="project" value="InterPro"/>
</dbReference>
<dbReference type="CDD" id="cd00519">
    <property type="entry name" value="Lipase_3"/>
    <property type="match status" value="1"/>
</dbReference>
<dbReference type="PANTHER" id="PTHR46483">
    <property type="entry name" value="PHOSPHOLIPASE A1 PLIP2, CHLOROPLASTIC"/>
    <property type="match status" value="1"/>
</dbReference>
<feature type="compositionally biased region" description="Basic and acidic residues" evidence="1">
    <location>
        <begin position="300"/>
        <end position="313"/>
    </location>
</feature>